<evidence type="ECO:0000313" key="1">
    <source>
        <dbReference type="EMBL" id="SVB53506.1"/>
    </source>
</evidence>
<accession>A0A382ERS8</accession>
<dbReference type="Pfam" id="PF00378">
    <property type="entry name" value="ECH_1"/>
    <property type="match status" value="1"/>
</dbReference>
<dbReference type="PANTHER" id="PTHR11941:SF54">
    <property type="entry name" value="ENOYL-COA HYDRATASE, MITOCHONDRIAL"/>
    <property type="match status" value="1"/>
</dbReference>
<dbReference type="SUPFAM" id="SSF52096">
    <property type="entry name" value="ClpP/crotonase"/>
    <property type="match status" value="1"/>
</dbReference>
<evidence type="ECO:0008006" key="2">
    <source>
        <dbReference type="Google" id="ProtNLM"/>
    </source>
</evidence>
<dbReference type="PANTHER" id="PTHR11941">
    <property type="entry name" value="ENOYL-COA HYDRATASE-RELATED"/>
    <property type="match status" value="1"/>
</dbReference>
<gene>
    <name evidence="1" type="ORF">METZ01_LOCUS206360</name>
</gene>
<dbReference type="Gene3D" id="3.90.226.10">
    <property type="entry name" value="2-enoyl-CoA Hydratase, Chain A, domain 1"/>
    <property type="match status" value="1"/>
</dbReference>
<name>A0A382ERS8_9ZZZZ</name>
<dbReference type="CDD" id="cd06558">
    <property type="entry name" value="crotonase-like"/>
    <property type="match status" value="1"/>
</dbReference>
<dbReference type="GO" id="GO:0003824">
    <property type="term" value="F:catalytic activity"/>
    <property type="evidence" value="ECO:0007669"/>
    <property type="project" value="UniProtKB-ARBA"/>
</dbReference>
<dbReference type="InterPro" id="IPR001753">
    <property type="entry name" value="Enoyl-CoA_hydra/iso"/>
</dbReference>
<dbReference type="AlphaFoldDB" id="A0A382ERS8"/>
<proteinExistence type="predicted"/>
<dbReference type="EMBL" id="UINC01046024">
    <property type="protein sequence ID" value="SVB53506.1"/>
    <property type="molecule type" value="Genomic_DNA"/>
</dbReference>
<sequence length="217" mass="23351">MSYSELLQLNKSGDGVAQLTLNRPEDRNALSLDLRTNLTDCLVDLSHDPTIDAVLLSGAGEVFCAGFDLKELNDGDATQIFAAARRYHHVVHTFRKPIIAAVNGPAMAGGMDLACMCDIRLGCSNSQFGQPQVRMGISAAYDLLRSITDESTARYLCLTGNKLSATEAFNRGLLSALYNDGDELRDAALSCAAAIAKAKSGKAMKVRFLAEQPNLYD</sequence>
<dbReference type="InterPro" id="IPR029045">
    <property type="entry name" value="ClpP/crotonase-like_dom_sf"/>
</dbReference>
<reference evidence="1" key="1">
    <citation type="submission" date="2018-05" db="EMBL/GenBank/DDBJ databases">
        <authorList>
            <person name="Lanie J.A."/>
            <person name="Ng W.-L."/>
            <person name="Kazmierczak K.M."/>
            <person name="Andrzejewski T.M."/>
            <person name="Davidsen T.M."/>
            <person name="Wayne K.J."/>
            <person name="Tettelin H."/>
            <person name="Glass J.I."/>
            <person name="Rusch D."/>
            <person name="Podicherti R."/>
            <person name="Tsui H.-C.T."/>
            <person name="Winkler M.E."/>
        </authorList>
    </citation>
    <scope>NUCLEOTIDE SEQUENCE</scope>
</reference>
<dbReference type="GO" id="GO:0006635">
    <property type="term" value="P:fatty acid beta-oxidation"/>
    <property type="evidence" value="ECO:0007669"/>
    <property type="project" value="TreeGrafter"/>
</dbReference>
<organism evidence="1">
    <name type="scientific">marine metagenome</name>
    <dbReference type="NCBI Taxonomy" id="408172"/>
    <lineage>
        <taxon>unclassified sequences</taxon>
        <taxon>metagenomes</taxon>
        <taxon>ecological metagenomes</taxon>
    </lineage>
</organism>
<protein>
    <recommendedName>
        <fullName evidence="2">Enoyl-CoA hydratase</fullName>
    </recommendedName>
</protein>